<dbReference type="InterPro" id="IPR029058">
    <property type="entry name" value="AB_hydrolase_fold"/>
</dbReference>
<dbReference type="PANTHER" id="PTHR21661:SF35">
    <property type="entry name" value="EPOXIDE HYDROLASE"/>
    <property type="match status" value="1"/>
</dbReference>
<evidence type="ECO:0000256" key="1">
    <source>
        <dbReference type="ARBA" id="ARBA00010088"/>
    </source>
</evidence>
<dbReference type="GO" id="GO:0097176">
    <property type="term" value="P:epoxide metabolic process"/>
    <property type="evidence" value="ECO:0007669"/>
    <property type="project" value="TreeGrafter"/>
</dbReference>
<organism evidence="6 7">
    <name type="scientific">Sphingopyxis macrogoltabida</name>
    <name type="common">Sphingomonas macrogoltabidus</name>
    <dbReference type="NCBI Taxonomy" id="33050"/>
    <lineage>
        <taxon>Bacteria</taxon>
        <taxon>Pseudomonadati</taxon>
        <taxon>Pseudomonadota</taxon>
        <taxon>Alphaproteobacteria</taxon>
        <taxon>Sphingomonadales</taxon>
        <taxon>Sphingomonadaceae</taxon>
        <taxon>Sphingopyxis</taxon>
    </lineage>
</organism>
<keyword evidence="7" id="KW-1185">Reference proteome</keyword>
<feature type="active site" description="Nucleophile" evidence="4">
    <location>
        <position position="170"/>
    </location>
</feature>
<name>A0AAC9AY09_SPHMC</name>
<dbReference type="Proteomes" id="UP000076088">
    <property type="component" value="Chromosome"/>
</dbReference>
<reference evidence="7" key="1">
    <citation type="submission" date="2015-11" db="EMBL/GenBank/DDBJ databases">
        <title>Complete genome sequence of a polyethylene-glycol degrader Sphingopyxis macrogoltabida 203N (NBRC 111659).</title>
        <authorList>
            <person name="Yoshiyuki O."/>
            <person name="Shouta N."/>
            <person name="Nagata Y."/>
            <person name="Numata M."/>
            <person name="Tsuchikane K."/>
            <person name="Hosoyama A."/>
            <person name="Yamazoe A."/>
            <person name="Tsuda M."/>
            <person name="Fujita N."/>
            <person name="Kawai F."/>
        </authorList>
    </citation>
    <scope>NUCLEOTIDE SEQUENCE [LARGE SCALE GENOMIC DNA]</scope>
    <source>
        <strain evidence="7">203N</strain>
    </source>
</reference>
<dbReference type="InterPro" id="IPR010497">
    <property type="entry name" value="Epoxide_hydro_N"/>
</dbReference>
<dbReference type="PANTHER" id="PTHR21661">
    <property type="entry name" value="EPOXIDE HYDROLASE 1-RELATED"/>
    <property type="match status" value="1"/>
</dbReference>
<feature type="active site" description="Proton donor" evidence="4">
    <location>
        <position position="306"/>
    </location>
</feature>
<dbReference type="Gene3D" id="3.40.50.1820">
    <property type="entry name" value="alpha/beta hydrolase"/>
    <property type="match status" value="1"/>
</dbReference>
<dbReference type="GO" id="GO:0004301">
    <property type="term" value="F:epoxide hydrolase activity"/>
    <property type="evidence" value="ECO:0007669"/>
    <property type="project" value="TreeGrafter"/>
</dbReference>
<evidence type="ECO:0000256" key="2">
    <source>
        <dbReference type="ARBA" id="ARBA00022797"/>
    </source>
</evidence>
<gene>
    <name evidence="6" type="ORF">ATM17_23600</name>
</gene>
<comment type="similarity">
    <text evidence="1">Belongs to the peptidase S33 family.</text>
</comment>
<protein>
    <submittedName>
        <fullName evidence="6">Epoxide hydrolase</fullName>
    </submittedName>
</protein>
<dbReference type="SUPFAM" id="SSF53474">
    <property type="entry name" value="alpha/beta-Hydrolases"/>
    <property type="match status" value="1"/>
</dbReference>
<sequence length="380" mass="42965">MNVEHIRPFRVEVPQDALDDLRDRLARTRWPEKETVDDWDQGIPLAYARELATYWRDEYDWRRIEARLNTWPNFLAAVDGLDIHFLHIRSDNPAARPLVLTHGWPGSVLEFLDVIEPLSADYHLVIPSLPGFGFSGKPVRPGWDVEHIAAAWDALMRALGYDRYFAQGGDWGSAVTSAIGMHHAGHCAGIHVNMVTGAPPPDLMNDLSDEEKLYLARFGWYQSKDNGYSTQQATRPQTIGYALTDSPAGQMAWIAEKFHGWTDCGHQPGGQSIGGHPEQAVSKDAMLDTISLYWLTASAASSARLYWHSFRRFAAGEIDVPTGCSLFPNEIMRLSRRWAERRYRNIVYWNEAARGGHFAAWEQPDLFVAEVRAAFAQMDL</sequence>
<evidence type="ECO:0000256" key="3">
    <source>
        <dbReference type="ARBA" id="ARBA00022801"/>
    </source>
</evidence>
<dbReference type="RefSeq" id="WP_054731934.1">
    <property type="nucleotide sequence ID" value="NZ_CP009429.1"/>
</dbReference>
<dbReference type="KEGG" id="smaz:LH19_23040"/>
<evidence type="ECO:0000313" key="7">
    <source>
        <dbReference type="Proteomes" id="UP000076088"/>
    </source>
</evidence>
<evidence type="ECO:0000313" key="6">
    <source>
        <dbReference type="EMBL" id="AMU92002.1"/>
    </source>
</evidence>
<dbReference type="AlphaFoldDB" id="A0AAC9AY09"/>
<evidence type="ECO:0000256" key="4">
    <source>
        <dbReference type="PIRSR" id="PIRSR001112-1"/>
    </source>
</evidence>
<dbReference type="Pfam" id="PF06441">
    <property type="entry name" value="EHN"/>
    <property type="match status" value="1"/>
</dbReference>
<dbReference type="PIRSF" id="PIRSF001112">
    <property type="entry name" value="Epoxide_hydrolase"/>
    <property type="match status" value="1"/>
</dbReference>
<proteinExistence type="inferred from homology"/>
<dbReference type="InterPro" id="IPR016292">
    <property type="entry name" value="Epoxide_hydrolase"/>
</dbReference>
<feature type="active site" description="Proton acceptor" evidence="4">
    <location>
        <position position="357"/>
    </location>
</feature>
<keyword evidence="2" id="KW-0058">Aromatic hydrocarbons catabolism</keyword>
<evidence type="ECO:0000259" key="5">
    <source>
        <dbReference type="Pfam" id="PF06441"/>
    </source>
</evidence>
<accession>A0AAC9AY09</accession>
<feature type="domain" description="Epoxide hydrolase N-terminal" evidence="5">
    <location>
        <begin position="6"/>
        <end position="111"/>
    </location>
</feature>
<reference evidence="6 7" key="2">
    <citation type="journal article" date="2016" name="Genome Announc.">
        <title>Complete Genome Sequence of Sphingopyxis macrogoltabida Strain 203N (NBRC 111659), a Polyethylene Glycol Degrader.</title>
        <authorList>
            <person name="Ohtsubo Y."/>
            <person name="Nonoyama S."/>
            <person name="Nagata Y."/>
            <person name="Numata M."/>
            <person name="Tsuchikane K."/>
            <person name="Hosoyama A."/>
            <person name="Yamazoe A."/>
            <person name="Tsuda M."/>
            <person name="Fujita N."/>
            <person name="Kawai F."/>
        </authorList>
    </citation>
    <scope>NUCLEOTIDE SEQUENCE [LARGE SCALE GENOMIC DNA]</scope>
    <source>
        <strain evidence="6 7">203N</strain>
    </source>
</reference>
<keyword evidence="3 6" id="KW-0378">Hydrolase</keyword>
<dbReference type="EMBL" id="CP013344">
    <property type="protein sequence ID" value="AMU92002.1"/>
    <property type="molecule type" value="Genomic_DNA"/>
</dbReference>